<dbReference type="InterPro" id="IPR036271">
    <property type="entry name" value="Tet_transcr_reg_TetR-rel_C_sf"/>
</dbReference>
<evidence type="ECO:0000256" key="2">
    <source>
        <dbReference type="ARBA" id="ARBA00023125"/>
    </source>
</evidence>
<dbReference type="OrthoDB" id="9809772at2"/>
<dbReference type="PROSITE" id="PS50977">
    <property type="entry name" value="HTH_TETR_2"/>
    <property type="match status" value="1"/>
</dbReference>
<dbReference type="Proteomes" id="UP000199656">
    <property type="component" value="Unassembled WGS sequence"/>
</dbReference>
<organism evidence="6 7">
    <name type="scientific">Chitinophaga terrae</name>
    <name type="common">ex Kim and Jung 2007</name>
    <dbReference type="NCBI Taxonomy" id="408074"/>
    <lineage>
        <taxon>Bacteria</taxon>
        <taxon>Pseudomonadati</taxon>
        <taxon>Bacteroidota</taxon>
        <taxon>Chitinophagia</taxon>
        <taxon>Chitinophagales</taxon>
        <taxon>Chitinophagaceae</taxon>
        <taxon>Chitinophaga</taxon>
    </lineage>
</organism>
<dbReference type="Gene3D" id="1.10.357.10">
    <property type="entry name" value="Tetracycline Repressor, domain 2"/>
    <property type="match status" value="1"/>
</dbReference>
<dbReference type="AlphaFoldDB" id="A0A1H4CI11"/>
<proteinExistence type="predicted"/>
<dbReference type="SUPFAM" id="SSF48498">
    <property type="entry name" value="Tetracyclin repressor-like, C-terminal domain"/>
    <property type="match status" value="1"/>
</dbReference>
<keyword evidence="2 4" id="KW-0238">DNA-binding</keyword>
<dbReference type="SUPFAM" id="SSF46689">
    <property type="entry name" value="Homeodomain-like"/>
    <property type="match status" value="1"/>
</dbReference>
<dbReference type="STRING" id="408074.SAMN05660909_02647"/>
<protein>
    <submittedName>
        <fullName evidence="6">Transcriptional regulator, TetR family</fullName>
    </submittedName>
</protein>
<evidence type="ECO:0000259" key="5">
    <source>
        <dbReference type="PROSITE" id="PS50977"/>
    </source>
</evidence>
<feature type="domain" description="HTH tetR-type" evidence="5">
    <location>
        <begin position="1"/>
        <end position="61"/>
    </location>
</feature>
<reference evidence="7" key="1">
    <citation type="submission" date="2016-10" db="EMBL/GenBank/DDBJ databases">
        <authorList>
            <person name="Varghese N."/>
            <person name="Submissions S."/>
        </authorList>
    </citation>
    <scope>NUCLEOTIDE SEQUENCE [LARGE SCALE GENOMIC DNA]</scope>
    <source>
        <strain evidence="7">DSM 23920</strain>
    </source>
</reference>
<accession>A0A1H4CI11</accession>
<sequence length="183" mass="20495">MDTKEKIVETADRLVRARGYNAFSYKDISAPLSIKNAAVHYHFPAKADLGIAVVEREISGFIVKTAEWAALPEDEQIMKLFEVFERYSRDENICLVASLASDFKTLEPAMQAKVREMSDNILSWLTACLEAGRNKGLLKFTGPAATRALLIITNLQSSLLMSRIKGQVIFRQITGQLLEDLRS</sequence>
<keyword evidence="3" id="KW-0804">Transcription</keyword>
<dbReference type="GO" id="GO:0003677">
    <property type="term" value="F:DNA binding"/>
    <property type="evidence" value="ECO:0007669"/>
    <property type="project" value="UniProtKB-UniRule"/>
</dbReference>
<dbReference type="InterPro" id="IPR001647">
    <property type="entry name" value="HTH_TetR"/>
</dbReference>
<keyword evidence="7" id="KW-1185">Reference proteome</keyword>
<evidence type="ECO:0000256" key="1">
    <source>
        <dbReference type="ARBA" id="ARBA00023015"/>
    </source>
</evidence>
<evidence type="ECO:0000256" key="4">
    <source>
        <dbReference type="PROSITE-ProRule" id="PRU00335"/>
    </source>
</evidence>
<evidence type="ECO:0000313" key="6">
    <source>
        <dbReference type="EMBL" id="SEA59959.1"/>
    </source>
</evidence>
<feature type="DNA-binding region" description="H-T-H motif" evidence="4">
    <location>
        <begin position="24"/>
        <end position="43"/>
    </location>
</feature>
<dbReference type="PANTHER" id="PTHR47506">
    <property type="entry name" value="TRANSCRIPTIONAL REGULATORY PROTEIN"/>
    <property type="match status" value="1"/>
</dbReference>
<dbReference type="RefSeq" id="WP_089762289.1">
    <property type="nucleotide sequence ID" value="NZ_BKAT01000007.1"/>
</dbReference>
<dbReference type="Pfam" id="PF16925">
    <property type="entry name" value="TetR_C_13"/>
    <property type="match status" value="1"/>
</dbReference>
<evidence type="ECO:0000313" key="7">
    <source>
        <dbReference type="Proteomes" id="UP000199656"/>
    </source>
</evidence>
<evidence type="ECO:0000256" key="3">
    <source>
        <dbReference type="ARBA" id="ARBA00023163"/>
    </source>
</evidence>
<name>A0A1H4CI11_9BACT</name>
<gene>
    <name evidence="6" type="ORF">SAMN05660909_02647</name>
</gene>
<dbReference type="Pfam" id="PF00440">
    <property type="entry name" value="TetR_N"/>
    <property type="match status" value="1"/>
</dbReference>
<dbReference type="PANTHER" id="PTHR47506:SF1">
    <property type="entry name" value="HTH-TYPE TRANSCRIPTIONAL REGULATOR YJDC"/>
    <property type="match status" value="1"/>
</dbReference>
<dbReference type="InterPro" id="IPR009057">
    <property type="entry name" value="Homeodomain-like_sf"/>
</dbReference>
<dbReference type="EMBL" id="FNRL01000010">
    <property type="protein sequence ID" value="SEA59959.1"/>
    <property type="molecule type" value="Genomic_DNA"/>
</dbReference>
<dbReference type="InterPro" id="IPR011075">
    <property type="entry name" value="TetR_C"/>
</dbReference>
<keyword evidence="1" id="KW-0805">Transcription regulation</keyword>